<dbReference type="GO" id="GO:0006355">
    <property type="term" value="P:regulation of DNA-templated transcription"/>
    <property type="evidence" value="ECO:0007669"/>
    <property type="project" value="UniProtKB-ARBA"/>
</dbReference>
<dbReference type="InterPro" id="IPR050109">
    <property type="entry name" value="HTH-type_TetR-like_transc_reg"/>
</dbReference>
<organism evidence="5 6">
    <name type="scientific">Paenibacillus phyllosphaerae</name>
    <dbReference type="NCBI Taxonomy" id="274593"/>
    <lineage>
        <taxon>Bacteria</taxon>
        <taxon>Bacillati</taxon>
        <taxon>Bacillota</taxon>
        <taxon>Bacilli</taxon>
        <taxon>Bacillales</taxon>
        <taxon>Paenibacillaceae</taxon>
        <taxon>Paenibacillus</taxon>
    </lineage>
</organism>
<evidence type="ECO:0000259" key="4">
    <source>
        <dbReference type="PROSITE" id="PS50977"/>
    </source>
</evidence>
<dbReference type="Pfam" id="PF00440">
    <property type="entry name" value="TetR_N"/>
    <property type="match status" value="1"/>
</dbReference>
<dbReference type="PROSITE" id="PS50977">
    <property type="entry name" value="HTH_TETR_2"/>
    <property type="match status" value="1"/>
</dbReference>
<protein>
    <submittedName>
        <fullName evidence="5">AcrR family transcriptional regulator</fullName>
    </submittedName>
</protein>
<dbReference type="RefSeq" id="WP_183599047.1">
    <property type="nucleotide sequence ID" value="NZ_JACHXK010000003.1"/>
</dbReference>
<keyword evidence="1 2" id="KW-0238">DNA-binding</keyword>
<feature type="transmembrane region" description="Helical" evidence="3">
    <location>
        <begin position="163"/>
        <end position="184"/>
    </location>
</feature>
<keyword evidence="3" id="KW-0812">Transmembrane</keyword>
<name>A0A7W5AVR7_9BACL</name>
<keyword evidence="6" id="KW-1185">Reference proteome</keyword>
<proteinExistence type="predicted"/>
<dbReference type="Proteomes" id="UP000570361">
    <property type="component" value="Unassembled WGS sequence"/>
</dbReference>
<dbReference type="InterPro" id="IPR009057">
    <property type="entry name" value="Homeodomain-like_sf"/>
</dbReference>
<dbReference type="AlphaFoldDB" id="A0A7W5AVR7"/>
<feature type="DNA-binding region" description="H-T-H motif" evidence="2">
    <location>
        <begin position="39"/>
        <end position="58"/>
    </location>
</feature>
<accession>A0A7W5AVR7</accession>
<dbReference type="InterPro" id="IPR001647">
    <property type="entry name" value="HTH_TetR"/>
</dbReference>
<evidence type="ECO:0000313" key="5">
    <source>
        <dbReference type="EMBL" id="MBB3109699.1"/>
    </source>
</evidence>
<feature type="domain" description="HTH tetR-type" evidence="4">
    <location>
        <begin position="16"/>
        <end position="76"/>
    </location>
</feature>
<evidence type="ECO:0000256" key="1">
    <source>
        <dbReference type="ARBA" id="ARBA00023125"/>
    </source>
</evidence>
<reference evidence="5 6" key="1">
    <citation type="submission" date="2020-08" db="EMBL/GenBank/DDBJ databases">
        <title>Genomic Encyclopedia of Type Strains, Phase III (KMG-III): the genomes of soil and plant-associated and newly described type strains.</title>
        <authorList>
            <person name="Whitman W."/>
        </authorList>
    </citation>
    <scope>NUCLEOTIDE SEQUENCE [LARGE SCALE GENOMIC DNA]</scope>
    <source>
        <strain evidence="5 6">CECT 5862</strain>
    </source>
</reference>
<sequence>MEETKRRPGRPPKQTEFGRDFLLSNALSEFSRHGYEGTSLRTIASLSHVDVALISHHFGSKLELWKAVVDYLADSIKVRSPFNKPLLFEDQAEARAAIEEFVEDLVQFSFEHPHHSMFLSHEAVGQNERSEYLMNKMLQPTFQALRPFIEGCMKIGAVRQQNGALFFLMLINSVSLLATMPHYAALLSDHLSKEEGFKEEMKRSVLSNFFHIGESR</sequence>
<evidence type="ECO:0000256" key="3">
    <source>
        <dbReference type="SAM" id="Phobius"/>
    </source>
</evidence>
<keyword evidence="3" id="KW-0472">Membrane</keyword>
<comment type="caution">
    <text evidence="5">The sequence shown here is derived from an EMBL/GenBank/DDBJ whole genome shotgun (WGS) entry which is preliminary data.</text>
</comment>
<dbReference type="InterPro" id="IPR036271">
    <property type="entry name" value="Tet_transcr_reg_TetR-rel_C_sf"/>
</dbReference>
<dbReference type="Gene3D" id="1.10.357.10">
    <property type="entry name" value="Tetracycline Repressor, domain 2"/>
    <property type="match status" value="1"/>
</dbReference>
<dbReference type="PANTHER" id="PTHR30328:SF54">
    <property type="entry name" value="HTH-TYPE TRANSCRIPTIONAL REPRESSOR SCO4008"/>
    <property type="match status" value="1"/>
</dbReference>
<keyword evidence="3" id="KW-1133">Transmembrane helix</keyword>
<dbReference type="SUPFAM" id="SSF46689">
    <property type="entry name" value="Homeodomain-like"/>
    <property type="match status" value="1"/>
</dbReference>
<dbReference type="PANTHER" id="PTHR30328">
    <property type="entry name" value="TRANSCRIPTIONAL REPRESSOR"/>
    <property type="match status" value="1"/>
</dbReference>
<dbReference type="SUPFAM" id="SSF48498">
    <property type="entry name" value="Tetracyclin repressor-like, C-terminal domain"/>
    <property type="match status" value="1"/>
</dbReference>
<evidence type="ECO:0000256" key="2">
    <source>
        <dbReference type="PROSITE-ProRule" id="PRU00335"/>
    </source>
</evidence>
<gene>
    <name evidence="5" type="ORF">FHS18_001762</name>
</gene>
<evidence type="ECO:0000313" key="6">
    <source>
        <dbReference type="Proteomes" id="UP000570361"/>
    </source>
</evidence>
<dbReference type="EMBL" id="JACHXK010000003">
    <property type="protein sequence ID" value="MBB3109699.1"/>
    <property type="molecule type" value="Genomic_DNA"/>
</dbReference>
<dbReference type="GO" id="GO:0003677">
    <property type="term" value="F:DNA binding"/>
    <property type="evidence" value="ECO:0007669"/>
    <property type="project" value="UniProtKB-UniRule"/>
</dbReference>